<sequence>MTKATYPKCDQVDYYGVIIPQQIKKRCHRLILMMKTKYTIIPNFHSEEQEQFEIPDEVK</sequence>
<evidence type="ECO:0000313" key="1">
    <source>
        <dbReference type="EMBL" id="RIA80793.1"/>
    </source>
</evidence>
<keyword evidence="2" id="KW-1185">Reference proteome</keyword>
<dbReference type="Proteomes" id="UP000265703">
    <property type="component" value="Unassembled WGS sequence"/>
</dbReference>
<organism evidence="1 2">
    <name type="scientific">Glomus cerebriforme</name>
    <dbReference type="NCBI Taxonomy" id="658196"/>
    <lineage>
        <taxon>Eukaryota</taxon>
        <taxon>Fungi</taxon>
        <taxon>Fungi incertae sedis</taxon>
        <taxon>Mucoromycota</taxon>
        <taxon>Glomeromycotina</taxon>
        <taxon>Glomeromycetes</taxon>
        <taxon>Glomerales</taxon>
        <taxon>Glomeraceae</taxon>
        <taxon>Glomus</taxon>
    </lineage>
</organism>
<dbReference type="EMBL" id="QKYT01000896">
    <property type="protein sequence ID" value="RIA80793.1"/>
    <property type="molecule type" value="Genomic_DNA"/>
</dbReference>
<name>A0A397S304_9GLOM</name>
<evidence type="ECO:0000313" key="2">
    <source>
        <dbReference type="Proteomes" id="UP000265703"/>
    </source>
</evidence>
<comment type="caution">
    <text evidence="1">The sequence shown here is derived from an EMBL/GenBank/DDBJ whole genome shotgun (WGS) entry which is preliminary data.</text>
</comment>
<accession>A0A397S304</accession>
<protein>
    <submittedName>
        <fullName evidence="1">Uncharacterized protein</fullName>
    </submittedName>
</protein>
<gene>
    <name evidence="1" type="ORF">C1645_838062</name>
</gene>
<dbReference type="AlphaFoldDB" id="A0A397S304"/>
<proteinExistence type="predicted"/>
<reference evidence="1 2" key="1">
    <citation type="submission" date="2018-06" db="EMBL/GenBank/DDBJ databases">
        <title>Comparative genomics reveals the genomic features of Rhizophagus irregularis, R. cerebriforme, R. diaphanum and Gigaspora rosea, and their symbiotic lifestyle signature.</title>
        <authorList>
            <person name="Morin E."/>
            <person name="San Clemente H."/>
            <person name="Chen E.C.H."/>
            <person name="De La Providencia I."/>
            <person name="Hainaut M."/>
            <person name="Kuo A."/>
            <person name="Kohler A."/>
            <person name="Murat C."/>
            <person name="Tang N."/>
            <person name="Roy S."/>
            <person name="Loubradou J."/>
            <person name="Henrissat B."/>
            <person name="Grigoriev I.V."/>
            <person name="Corradi N."/>
            <person name="Roux C."/>
            <person name="Martin F.M."/>
        </authorList>
    </citation>
    <scope>NUCLEOTIDE SEQUENCE [LARGE SCALE GENOMIC DNA]</scope>
    <source>
        <strain evidence="1 2">DAOM 227022</strain>
    </source>
</reference>